<comment type="function">
    <text evidence="2">Involved in the biosynthesis of a nickel-pincer cofactor ((SCS)Ni(II) pincer complex). Binds Ni(2+), and functions in nickel delivery to pyridinium-3,5-bisthiocarboxylic acid mononucleotide (P2TMN), to form the mature cofactor. Is thus probably required for the activation of nickel-pincer cofactor-dependent enzymes.</text>
</comment>
<evidence type="ECO:0000313" key="4">
    <source>
        <dbReference type="Proteomes" id="UP001142292"/>
    </source>
</evidence>
<dbReference type="NCBIfam" id="TIGR00299">
    <property type="entry name" value="nickel pincer cofactor biosynthesis protein LarC"/>
    <property type="match status" value="1"/>
</dbReference>
<name>A0ABQ5SQ03_9ACTN</name>
<dbReference type="HAMAP" id="MF_01074">
    <property type="entry name" value="LarC"/>
    <property type="match status" value="1"/>
</dbReference>
<dbReference type="InterPro" id="IPR002822">
    <property type="entry name" value="Ni_insertion"/>
</dbReference>
<dbReference type="Pfam" id="PF01969">
    <property type="entry name" value="Ni_insertion"/>
    <property type="match status" value="1"/>
</dbReference>
<dbReference type="Gene3D" id="3.10.20.300">
    <property type="entry name" value="mk0293 like domain"/>
    <property type="match status" value="1"/>
</dbReference>
<keyword evidence="1 2" id="KW-0533">Nickel</keyword>
<evidence type="ECO:0000256" key="2">
    <source>
        <dbReference type="HAMAP-Rule" id="MF_01074"/>
    </source>
</evidence>
<evidence type="ECO:0000256" key="1">
    <source>
        <dbReference type="ARBA" id="ARBA00022596"/>
    </source>
</evidence>
<dbReference type="EC" id="4.99.1.12" evidence="2"/>
<dbReference type="PANTHER" id="PTHR36566">
    <property type="entry name" value="NICKEL INSERTION PROTEIN-RELATED"/>
    <property type="match status" value="1"/>
</dbReference>
<keyword evidence="2" id="KW-0456">Lyase</keyword>
<evidence type="ECO:0000313" key="3">
    <source>
        <dbReference type="EMBL" id="GLJ66232.1"/>
    </source>
</evidence>
<gene>
    <name evidence="2" type="primary">larC</name>
    <name evidence="3" type="ORF">GCM10017579_02680</name>
</gene>
<accession>A0ABQ5SQ03</accession>
<reference evidence="3" key="2">
    <citation type="submission" date="2023-01" db="EMBL/GenBank/DDBJ databases">
        <authorList>
            <person name="Sun Q."/>
            <person name="Evtushenko L."/>
        </authorList>
    </citation>
    <scope>NUCLEOTIDE SEQUENCE</scope>
    <source>
        <strain evidence="3">VKM Ac-1246</strain>
    </source>
</reference>
<dbReference type="Gene3D" id="3.30.70.1380">
    <property type="entry name" value="Transcriptional regulatory protein pf0864 domain like"/>
    <property type="match status" value="1"/>
</dbReference>
<dbReference type="Proteomes" id="UP001142292">
    <property type="component" value="Unassembled WGS sequence"/>
</dbReference>
<dbReference type="EMBL" id="BSEL01000001">
    <property type="protein sequence ID" value="GLJ66232.1"/>
    <property type="molecule type" value="Genomic_DNA"/>
</dbReference>
<dbReference type="PANTHER" id="PTHR36566:SF1">
    <property type="entry name" value="PYRIDINIUM-3,5-BISTHIOCARBOXYLIC ACID MONONUCLEOTIDE NICKEL INSERTION PROTEIN"/>
    <property type="match status" value="1"/>
</dbReference>
<comment type="catalytic activity">
    <reaction evidence="2">
        <text>Ni(II)-pyridinium-3,5-bisthiocarboxylate mononucleotide = pyridinium-3,5-bisthiocarboxylate mononucleotide + Ni(2+)</text>
        <dbReference type="Rhea" id="RHEA:54784"/>
        <dbReference type="ChEBI" id="CHEBI:49786"/>
        <dbReference type="ChEBI" id="CHEBI:137372"/>
        <dbReference type="ChEBI" id="CHEBI:137373"/>
        <dbReference type="EC" id="4.99.1.12"/>
    </reaction>
</comment>
<sequence length="417" mass="42832">MSLVWVDASSGASGDMLLGALVGAGVPVSLIASAIDAVAPEPVVLVPEQVRRGALAATRVRVQVADSVQHRTWTDVRSLLTGASLDEPVRELALRVFERLAVAEGEVHGIPPEDVHFHEVGALDAIADVVGVCAGFVSLDASQVVVSPVAVGSGTVRAAHGTLPVPPPAVARLLTGVPSYAGAPGHPAMELCTPTGAALLTTLATSWGAQPLMTTRAVGVGAGGRDPQGWSNAVRVLVGEEAGANSRHGGNFGADPAAEGRNFPPWRENAPTSETELVLEANIDDLDPRLIPGAIDALLAAGAADAWATPILMKKGRPAHTIHALVPASAAAAVRRVFFEETSTIGVREHEVVKHALPRRMLTVSVGGQQIAVKAALLDDAVVNLQPEWDDVARAAAALGRPAIDVLAEAKAAALDL</sequence>
<organism evidence="3 4">
    <name type="scientific">Nocardioides luteus</name>
    <dbReference type="NCBI Taxonomy" id="1844"/>
    <lineage>
        <taxon>Bacteria</taxon>
        <taxon>Bacillati</taxon>
        <taxon>Actinomycetota</taxon>
        <taxon>Actinomycetes</taxon>
        <taxon>Propionibacteriales</taxon>
        <taxon>Nocardioidaceae</taxon>
        <taxon>Nocardioides</taxon>
    </lineage>
</organism>
<proteinExistence type="inferred from homology"/>
<reference evidence="3" key="1">
    <citation type="journal article" date="2014" name="Int. J. Syst. Evol. Microbiol.">
        <title>Complete genome of a new Firmicutes species belonging to the dominant human colonic microbiota ('Ruminococcus bicirculans') reveals two chromosomes and a selective capacity to utilize plant glucans.</title>
        <authorList>
            <consortium name="NISC Comparative Sequencing Program"/>
            <person name="Wegmann U."/>
            <person name="Louis P."/>
            <person name="Goesmann A."/>
            <person name="Henrissat B."/>
            <person name="Duncan S.H."/>
            <person name="Flint H.J."/>
        </authorList>
    </citation>
    <scope>NUCLEOTIDE SEQUENCE</scope>
    <source>
        <strain evidence="3">VKM Ac-1246</strain>
    </source>
</reference>
<comment type="similarity">
    <text evidence="2">Belongs to the LarC family.</text>
</comment>
<keyword evidence="4" id="KW-1185">Reference proteome</keyword>
<comment type="caution">
    <text evidence="3">The sequence shown here is derived from an EMBL/GenBank/DDBJ whole genome shotgun (WGS) entry which is preliminary data.</text>
</comment>
<dbReference type="RefSeq" id="WP_189117005.1">
    <property type="nucleotide sequence ID" value="NZ_BMRK01000002.1"/>
</dbReference>
<protein>
    <recommendedName>
        <fullName evidence="2">Pyridinium-3,5-bisthiocarboxylic acid mononucleotide nickel insertion protein</fullName>
        <shortName evidence="2">P2TMN nickel insertion protein</shortName>
        <ecNumber evidence="2">4.99.1.12</ecNumber>
    </recommendedName>
    <alternativeName>
        <fullName evidence="2">Nickel-pincer cofactor biosynthesis protein LarC</fullName>
    </alternativeName>
</protein>